<dbReference type="AlphaFoldDB" id="A0A3R8WKM8"/>
<name>A0A3R8WKM8_9SPHN</name>
<sequence>MKKAASLISAIAMLAACNDAPVTPDTGQAEGEVSTASQQDEVAKQKLTIEQAAEEATKLIEADAKAEIEAAPPAPAEPAQ</sequence>
<accession>A0A3R8WKM8</accession>
<dbReference type="EMBL" id="RWJI01000001">
    <property type="protein sequence ID" value="RRQ52153.1"/>
    <property type="molecule type" value="Genomic_DNA"/>
</dbReference>
<dbReference type="Proteomes" id="UP000268553">
    <property type="component" value="Unassembled WGS sequence"/>
</dbReference>
<keyword evidence="2" id="KW-1185">Reference proteome</keyword>
<comment type="caution">
    <text evidence="1">The sequence shown here is derived from an EMBL/GenBank/DDBJ whole genome shotgun (WGS) entry which is preliminary data.</text>
</comment>
<dbReference type="RefSeq" id="WP_125230169.1">
    <property type="nucleotide sequence ID" value="NZ_RWJI01000001.1"/>
</dbReference>
<protein>
    <recommendedName>
        <fullName evidence="3">Lipoprotein</fullName>
    </recommendedName>
</protein>
<reference evidence="1 2" key="1">
    <citation type="submission" date="2018-12" db="EMBL/GenBank/DDBJ databases">
        <authorList>
            <person name="Kim S.-J."/>
            <person name="Jung G.-Y."/>
        </authorList>
    </citation>
    <scope>NUCLEOTIDE SEQUENCE [LARGE SCALE GENOMIC DNA]</scope>
    <source>
        <strain evidence="1 2">03SU3-P</strain>
    </source>
</reference>
<evidence type="ECO:0000313" key="1">
    <source>
        <dbReference type="EMBL" id="RRQ52153.1"/>
    </source>
</evidence>
<gene>
    <name evidence="1" type="ORF">D7D48_04595</name>
</gene>
<evidence type="ECO:0000313" key="2">
    <source>
        <dbReference type="Proteomes" id="UP000268553"/>
    </source>
</evidence>
<organism evidence="1 2">
    <name type="scientific">Sphingorhabdus wooponensis</name>
    <dbReference type="NCBI Taxonomy" id="940136"/>
    <lineage>
        <taxon>Bacteria</taxon>
        <taxon>Pseudomonadati</taxon>
        <taxon>Pseudomonadota</taxon>
        <taxon>Alphaproteobacteria</taxon>
        <taxon>Sphingomonadales</taxon>
        <taxon>Sphingomonadaceae</taxon>
        <taxon>Sphingorhabdus</taxon>
    </lineage>
</organism>
<dbReference type="PROSITE" id="PS51257">
    <property type="entry name" value="PROKAR_LIPOPROTEIN"/>
    <property type="match status" value="1"/>
</dbReference>
<evidence type="ECO:0008006" key="3">
    <source>
        <dbReference type="Google" id="ProtNLM"/>
    </source>
</evidence>
<proteinExistence type="predicted"/>